<proteinExistence type="predicted"/>
<keyword evidence="7" id="KW-1185">Reference proteome</keyword>
<accession>A0A6P7TW83</accession>
<dbReference type="KEGG" id="osn:115227516"/>
<dbReference type="FunFam" id="3.30.160.60:FF:000690">
    <property type="entry name" value="Zinc finger protein 354C"/>
    <property type="match status" value="1"/>
</dbReference>
<dbReference type="GO" id="GO:0005634">
    <property type="term" value="C:nucleus"/>
    <property type="evidence" value="ECO:0007669"/>
    <property type="project" value="TreeGrafter"/>
</dbReference>
<dbReference type="InterPro" id="IPR050331">
    <property type="entry name" value="Zinc_finger"/>
</dbReference>
<dbReference type="Proteomes" id="UP000515154">
    <property type="component" value="Unplaced"/>
</dbReference>
<organism evidence="7 8">
    <name type="scientific">Octopus sinensis</name>
    <name type="common">East Asian common octopus</name>
    <dbReference type="NCBI Taxonomy" id="2607531"/>
    <lineage>
        <taxon>Eukaryota</taxon>
        <taxon>Metazoa</taxon>
        <taxon>Spiralia</taxon>
        <taxon>Lophotrochozoa</taxon>
        <taxon>Mollusca</taxon>
        <taxon>Cephalopoda</taxon>
        <taxon>Coleoidea</taxon>
        <taxon>Octopodiformes</taxon>
        <taxon>Octopoda</taxon>
        <taxon>Incirrata</taxon>
        <taxon>Octopodidae</taxon>
        <taxon>Octopus</taxon>
    </lineage>
</organism>
<dbReference type="GO" id="GO:0010468">
    <property type="term" value="P:regulation of gene expression"/>
    <property type="evidence" value="ECO:0007669"/>
    <property type="project" value="TreeGrafter"/>
</dbReference>
<keyword evidence="2" id="KW-0677">Repeat</keyword>
<dbReference type="SMART" id="SM00355">
    <property type="entry name" value="ZnF_C2H2"/>
    <property type="match status" value="4"/>
</dbReference>
<protein>
    <submittedName>
        <fullName evidence="8">Zinc finger protein Gfi-1-like</fullName>
    </submittedName>
</protein>
<dbReference type="PANTHER" id="PTHR16515:SF54">
    <property type="entry name" value="GROWTH FACTOR-INDEPENDENT 1B TRANSCRIPTION REPRESSOR"/>
    <property type="match status" value="1"/>
</dbReference>
<evidence type="ECO:0000256" key="3">
    <source>
        <dbReference type="ARBA" id="ARBA00022771"/>
    </source>
</evidence>
<keyword evidence="1" id="KW-0479">Metal-binding</keyword>
<dbReference type="SUPFAM" id="SSF57667">
    <property type="entry name" value="beta-beta-alpha zinc fingers"/>
    <property type="match status" value="2"/>
</dbReference>
<dbReference type="Pfam" id="PF00096">
    <property type="entry name" value="zf-C2H2"/>
    <property type="match status" value="4"/>
</dbReference>
<dbReference type="GO" id="GO:0008270">
    <property type="term" value="F:zinc ion binding"/>
    <property type="evidence" value="ECO:0007669"/>
    <property type="project" value="UniProtKB-KW"/>
</dbReference>
<evidence type="ECO:0000256" key="2">
    <source>
        <dbReference type="ARBA" id="ARBA00022737"/>
    </source>
</evidence>
<name>A0A6P7TW83_9MOLL</name>
<dbReference type="AlphaFoldDB" id="A0A6P7TW83"/>
<evidence type="ECO:0000256" key="4">
    <source>
        <dbReference type="ARBA" id="ARBA00022833"/>
    </source>
</evidence>
<dbReference type="InterPro" id="IPR013087">
    <property type="entry name" value="Znf_C2H2_type"/>
</dbReference>
<evidence type="ECO:0000259" key="6">
    <source>
        <dbReference type="PROSITE" id="PS50157"/>
    </source>
</evidence>
<dbReference type="FunFam" id="3.30.160.60:FF:000245">
    <property type="entry name" value="zinc finger protein Gfi-1"/>
    <property type="match status" value="1"/>
</dbReference>
<evidence type="ECO:0000256" key="1">
    <source>
        <dbReference type="ARBA" id="ARBA00022723"/>
    </source>
</evidence>
<feature type="domain" description="C2H2-type" evidence="6">
    <location>
        <begin position="244"/>
        <end position="272"/>
    </location>
</feature>
<evidence type="ECO:0000256" key="5">
    <source>
        <dbReference type="PROSITE-ProRule" id="PRU00042"/>
    </source>
</evidence>
<feature type="domain" description="C2H2-type" evidence="6">
    <location>
        <begin position="301"/>
        <end position="328"/>
    </location>
</feature>
<dbReference type="RefSeq" id="XP_029654175.2">
    <property type="nucleotide sequence ID" value="XM_029798315.2"/>
</dbReference>
<evidence type="ECO:0000313" key="8">
    <source>
        <dbReference type="RefSeq" id="XP_029654175.2"/>
    </source>
</evidence>
<keyword evidence="3 5" id="KW-0863">Zinc-finger</keyword>
<dbReference type="Gene3D" id="3.30.160.60">
    <property type="entry name" value="Classic Zinc Finger"/>
    <property type="match status" value="4"/>
</dbReference>
<reference evidence="8" key="1">
    <citation type="submission" date="2025-08" db="UniProtKB">
        <authorList>
            <consortium name="RefSeq"/>
        </authorList>
    </citation>
    <scope>IDENTIFICATION</scope>
</reference>
<dbReference type="PROSITE" id="PS50157">
    <property type="entry name" value="ZINC_FINGER_C2H2_2"/>
    <property type="match status" value="4"/>
</dbReference>
<gene>
    <name evidence="8" type="primary">LOC115227516</name>
</gene>
<evidence type="ECO:0000313" key="7">
    <source>
        <dbReference type="Proteomes" id="UP000515154"/>
    </source>
</evidence>
<feature type="domain" description="C2H2-type" evidence="6">
    <location>
        <begin position="273"/>
        <end position="300"/>
    </location>
</feature>
<dbReference type="InterPro" id="IPR036236">
    <property type="entry name" value="Znf_C2H2_sf"/>
</dbReference>
<dbReference type="PANTHER" id="PTHR16515">
    <property type="entry name" value="PR DOMAIN ZINC FINGER PROTEIN"/>
    <property type="match status" value="1"/>
</dbReference>
<sequence>MQKMHNKFTYSDLYRYHFLHSADLMVNSSNSNNGLNGTSSLGVTSDGPLGDRHSDANTADAMAATAAATAAAAAAATAAAAAAANNHVPTSMDLSYGQHFWNSTQLCHFLGSKYNSKPLLGDADRLFREGLGVIGGIGSLGNALGITAASPTRGRCFSSHAVSQLAARAVGLSTGAGLSSGVTGVSGSASVGGGDGATTLGLIGAMSAAASRVPGGGEAAHLIRVADAHIGGASVVLSGDEGPFECVKCLKRFTTPHGLEVHVRRSHSGKRPYACDVCSKTFGHSVSLSQHRTVHTQEKTFRCQQCGKCFKRSSTLSTHLLIHSDTRPYPCPYCGKRFHQKSDMKKHTYIHTGK</sequence>
<keyword evidence="4" id="KW-0862">Zinc</keyword>
<dbReference type="PROSITE" id="PS00028">
    <property type="entry name" value="ZINC_FINGER_C2H2_1"/>
    <property type="match status" value="4"/>
</dbReference>
<feature type="domain" description="C2H2-type" evidence="6">
    <location>
        <begin position="329"/>
        <end position="354"/>
    </location>
</feature>
<dbReference type="FunFam" id="3.30.160.60:FF:000208">
    <property type="entry name" value="zinc finger protein Gfi-1b"/>
    <property type="match status" value="1"/>
</dbReference>